<keyword evidence="3" id="KW-1185">Reference proteome</keyword>
<dbReference type="InterPro" id="IPR050194">
    <property type="entry name" value="Glycosyltransferase_grp1"/>
</dbReference>
<gene>
    <name evidence="2" type="primary">rfaG</name>
    <name evidence="2" type="ORF">Lac1_03130</name>
</gene>
<sequence length="401" mass="46639">MFISAGIFPIPANKGGAVEELIDTFTENNAKEDRYEISVASCVFKGREIKAKTKGVKYYYFRTPFYLSLADKMYYLYVDRIEKDWRSMFRQYCFRNRHYIKKITETLDLKAYDAVIVENNMSLLEKLSEVMGEEFERKCMYHMHSNLVDNEEMIPYLARCRKILAVSDYVKDHLYQTVPQLRNTEIVKVTNGIRGWTYSTEERQSLREQMRDRYHVGEEETIYLFAGRVSPEKGVLEMTRAFRAVLPRLRHKSRLFIVGSASSGSDKESYYYRAVKKEAAQSPESIILTGYINHEDVAKYHVMADAQIVPSIMDDPAPLTVLEGMSMGNFLLLSKAGGIPEYSANYSNKIFFERGDSFEKNIRDAFLSYDQDKAPHRYENSANHFGEERYYRELAEAVDVS</sequence>
<dbReference type="InterPro" id="IPR001296">
    <property type="entry name" value="Glyco_trans_1"/>
</dbReference>
<dbReference type="PANTHER" id="PTHR45947:SF15">
    <property type="entry name" value="TEICHURONIC ACID BIOSYNTHESIS GLYCOSYLTRANSFERASE TUAC-RELATED"/>
    <property type="match status" value="1"/>
</dbReference>
<feature type="domain" description="Glycosyl transferase family 1" evidence="1">
    <location>
        <begin position="208"/>
        <end position="380"/>
    </location>
</feature>
<dbReference type="GO" id="GO:0016740">
    <property type="term" value="F:transferase activity"/>
    <property type="evidence" value="ECO:0007669"/>
    <property type="project" value="UniProtKB-KW"/>
</dbReference>
<dbReference type="SUPFAM" id="SSF53756">
    <property type="entry name" value="UDP-Glycosyltransferase/glycogen phosphorylase"/>
    <property type="match status" value="1"/>
</dbReference>
<proteinExistence type="predicted"/>
<evidence type="ECO:0000259" key="1">
    <source>
        <dbReference type="Pfam" id="PF00534"/>
    </source>
</evidence>
<dbReference type="Pfam" id="PF00534">
    <property type="entry name" value="Glycos_transf_1"/>
    <property type="match status" value="1"/>
</dbReference>
<keyword evidence="2" id="KW-0808">Transferase</keyword>
<reference evidence="3" key="1">
    <citation type="journal article" date="2023" name="Int. J. Syst. Evol. Microbiol.">
        <title>Claveliimonas bilis gen. nov., sp. nov., deoxycholic acid-producing bacteria isolated from human faeces, and reclassification of Sellimonas monacensis Zenner et al. 2021 as Claveliimonas monacensis comb. nov.</title>
        <authorList>
            <person name="Hisatomi A."/>
            <person name="Kastawa N.W.E.P.G."/>
            <person name="Song I."/>
            <person name="Ohkuma M."/>
            <person name="Fukiya S."/>
            <person name="Sakamoto M."/>
        </authorList>
    </citation>
    <scope>NUCLEOTIDE SEQUENCE [LARGE SCALE GENOMIC DNA]</scope>
    <source>
        <strain evidence="3">12BBH14</strain>
    </source>
</reference>
<dbReference type="CDD" id="cd03801">
    <property type="entry name" value="GT4_PimA-like"/>
    <property type="match status" value="1"/>
</dbReference>
<dbReference type="PANTHER" id="PTHR45947">
    <property type="entry name" value="SULFOQUINOVOSYL TRANSFERASE SQD2"/>
    <property type="match status" value="1"/>
</dbReference>
<evidence type="ECO:0000313" key="3">
    <source>
        <dbReference type="Proteomes" id="UP001305815"/>
    </source>
</evidence>
<dbReference type="Gene3D" id="3.40.50.2000">
    <property type="entry name" value="Glycogen Phosphorylase B"/>
    <property type="match status" value="2"/>
</dbReference>
<organism evidence="2 3">
    <name type="scientific">Claveliimonas bilis</name>
    <dbReference type="NCBI Taxonomy" id="3028070"/>
    <lineage>
        <taxon>Bacteria</taxon>
        <taxon>Bacillati</taxon>
        <taxon>Bacillota</taxon>
        <taxon>Clostridia</taxon>
        <taxon>Lachnospirales</taxon>
        <taxon>Lachnospiraceae</taxon>
        <taxon>Claveliimonas</taxon>
    </lineage>
</organism>
<dbReference type="Proteomes" id="UP001305815">
    <property type="component" value="Chromosome"/>
</dbReference>
<protein>
    <submittedName>
        <fullName evidence="2">Glycosyl transferase</fullName>
    </submittedName>
</protein>
<name>A0ABM8I0M0_9FIRM</name>
<evidence type="ECO:0000313" key="2">
    <source>
        <dbReference type="EMBL" id="BDZ76130.1"/>
    </source>
</evidence>
<dbReference type="EMBL" id="AP027742">
    <property type="protein sequence ID" value="BDZ76130.1"/>
    <property type="molecule type" value="Genomic_DNA"/>
</dbReference>
<accession>A0ABM8I0M0</accession>